<dbReference type="Proteomes" id="UP000499080">
    <property type="component" value="Unassembled WGS sequence"/>
</dbReference>
<protein>
    <recommendedName>
        <fullName evidence="4">Transmembrane protein</fullName>
    </recommendedName>
</protein>
<keyword evidence="3" id="KW-1185">Reference proteome</keyword>
<evidence type="ECO:0000313" key="3">
    <source>
        <dbReference type="Proteomes" id="UP000499080"/>
    </source>
</evidence>
<name>A0A4Y2KLA1_ARAVE</name>
<evidence type="ECO:0000256" key="1">
    <source>
        <dbReference type="SAM" id="Phobius"/>
    </source>
</evidence>
<comment type="caution">
    <text evidence="2">The sequence shown here is derived from an EMBL/GenBank/DDBJ whole genome shotgun (WGS) entry which is preliminary data.</text>
</comment>
<keyword evidence="1" id="KW-0472">Membrane</keyword>
<keyword evidence="1" id="KW-0812">Transmembrane</keyword>
<dbReference type="AlphaFoldDB" id="A0A4Y2KLA1"/>
<accession>A0A4Y2KLA1</accession>
<evidence type="ECO:0000313" key="2">
    <source>
        <dbReference type="EMBL" id="GBN02690.1"/>
    </source>
</evidence>
<dbReference type="EMBL" id="BGPR01004725">
    <property type="protein sequence ID" value="GBN02690.1"/>
    <property type="molecule type" value="Genomic_DNA"/>
</dbReference>
<reference evidence="2 3" key="1">
    <citation type="journal article" date="2019" name="Sci. Rep.">
        <title>Orb-weaving spider Araneus ventricosus genome elucidates the spidroin gene catalogue.</title>
        <authorList>
            <person name="Kono N."/>
            <person name="Nakamura H."/>
            <person name="Ohtoshi R."/>
            <person name="Moran D.A.P."/>
            <person name="Shinohara A."/>
            <person name="Yoshida Y."/>
            <person name="Fujiwara M."/>
            <person name="Mori M."/>
            <person name="Tomita M."/>
            <person name="Arakawa K."/>
        </authorList>
    </citation>
    <scope>NUCLEOTIDE SEQUENCE [LARGE SCALE GENOMIC DNA]</scope>
</reference>
<keyword evidence="1" id="KW-1133">Transmembrane helix</keyword>
<organism evidence="2 3">
    <name type="scientific">Araneus ventricosus</name>
    <name type="common">Orbweaver spider</name>
    <name type="synonym">Epeira ventricosa</name>
    <dbReference type="NCBI Taxonomy" id="182803"/>
    <lineage>
        <taxon>Eukaryota</taxon>
        <taxon>Metazoa</taxon>
        <taxon>Ecdysozoa</taxon>
        <taxon>Arthropoda</taxon>
        <taxon>Chelicerata</taxon>
        <taxon>Arachnida</taxon>
        <taxon>Araneae</taxon>
        <taxon>Araneomorphae</taxon>
        <taxon>Entelegynae</taxon>
        <taxon>Araneoidea</taxon>
        <taxon>Araneidae</taxon>
        <taxon>Araneus</taxon>
    </lineage>
</organism>
<proteinExistence type="predicted"/>
<evidence type="ECO:0008006" key="4">
    <source>
        <dbReference type="Google" id="ProtNLM"/>
    </source>
</evidence>
<sequence>MGYENSVSESCLGLWVMKILLCEIKGVLMVWVTKIVVYKVKSVLVVWVMKLVMYRVYTRRVSSERYGSVDNGNSVMCRVGLGDDQTLSSRYIV</sequence>
<feature type="transmembrane region" description="Helical" evidence="1">
    <location>
        <begin position="38"/>
        <end position="57"/>
    </location>
</feature>
<gene>
    <name evidence="2" type="ORF">AVEN_237417_1</name>
</gene>